<evidence type="ECO:0000256" key="1">
    <source>
        <dbReference type="SAM" id="MobiDB-lite"/>
    </source>
</evidence>
<protein>
    <submittedName>
        <fullName evidence="3">SpoIIIAH-like family protein</fullName>
    </submittedName>
</protein>
<dbReference type="InterPro" id="IPR024232">
    <property type="entry name" value="SpoIIIAH"/>
</dbReference>
<keyword evidence="2" id="KW-0812">Transmembrane</keyword>
<dbReference type="Pfam" id="PF12685">
    <property type="entry name" value="SpoIIIAH"/>
    <property type="match status" value="1"/>
</dbReference>
<keyword evidence="4" id="KW-1185">Reference proteome</keyword>
<dbReference type="RefSeq" id="WP_379951975.1">
    <property type="nucleotide sequence ID" value="NZ_JBHMAF010000196.1"/>
</dbReference>
<proteinExistence type="predicted"/>
<comment type="caution">
    <text evidence="3">The sequence shown here is derived from an EMBL/GenBank/DDBJ whole genome shotgun (WGS) entry which is preliminary data.</text>
</comment>
<dbReference type="Gene3D" id="1.10.287.4300">
    <property type="entry name" value="Stage III sporulation protein AH-like"/>
    <property type="match status" value="1"/>
</dbReference>
<organism evidence="3 4">
    <name type="scientific">Ectobacillus funiculus</name>
    <dbReference type="NCBI Taxonomy" id="137993"/>
    <lineage>
        <taxon>Bacteria</taxon>
        <taxon>Bacillati</taxon>
        <taxon>Bacillota</taxon>
        <taxon>Bacilli</taxon>
        <taxon>Bacillales</taxon>
        <taxon>Bacillaceae</taxon>
        <taxon>Ectobacillus</taxon>
    </lineage>
</organism>
<feature type="compositionally biased region" description="Polar residues" evidence="1">
    <location>
        <begin position="29"/>
        <end position="41"/>
    </location>
</feature>
<reference evidence="3 4" key="1">
    <citation type="submission" date="2024-09" db="EMBL/GenBank/DDBJ databases">
        <authorList>
            <person name="Sun Q."/>
            <person name="Mori K."/>
        </authorList>
    </citation>
    <scope>NUCLEOTIDE SEQUENCE [LARGE SCALE GENOMIC DNA]</scope>
    <source>
        <strain evidence="3 4">JCM 11201</strain>
    </source>
</reference>
<feature type="transmembrane region" description="Helical" evidence="2">
    <location>
        <begin position="7"/>
        <end position="25"/>
    </location>
</feature>
<keyword evidence="2" id="KW-0472">Membrane</keyword>
<sequence length="178" mass="19652">MVKKQTVWLLTMLSLVVVLSVYYVTTPDSQKSNMVTSPVEQNTKDKDAASEDTSKDTSVKSSGDEQFTELRLQMEDQRSEAKADLQSIITSATASAQEKSKAYEDFQAINTLAEKEALLETLVKSQGFDDALVRADGESIRITVKANKLSKQDANKIIQLARSEVGQKQVAVKFEPSK</sequence>
<name>A0ABV5WPA5_9BACI</name>
<gene>
    <name evidence="3" type="ORF">ACFFMS_27105</name>
</gene>
<evidence type="ECO:0000313" key="4">
    <source>
        <dbReference type="Proteomes" id="UP001589609"/>
    </source>
</evidence>
<keyword evidence="2" id="KW-1133">Transmembrane helix</keyword>
<accession>A0ABV5WPA5</accession>
<feature type="region of interest" description="Disordered" evidence="1">
    <location>
        <begin position="29"/>
        <end position="68"/>
    </location>
</feature>
<feature type="compositionally biased region" description="Basic and acidic residues" evidence="1">
    <location>
        <begin position="42"/>
        <end position="58"/>
    </location>
</feature>
<evidence type="ECO:0000313" key="3">
    <source>
        <dbReference type="EMBL" id="MFB9761901.1"/>
    </source>
</evidence>
<dbReference type="InterPro" id="IPR038503">
    <property type="entry name" value="SpoIIIAH_sf"/>
</dbReference>
<dbReference type="EMBL" id="JBHMAF010000196">
    <property type="protein sequence ID" value="MFB9761901.1"/>
    <property type="molecule type" value="Genomic_DNA"/>
</dbReference>
<evidence type="ECO:0000256" key="2">
    <source>
        <dbReference type="SAM" id="Phobius"/>
    </source>
</evidence>
<dbReference type="Proteomes" id="UP001589609">
    <property type="component" value="Unassembled WGS sequence"/>
</dbReference>